<accession>A0A932MM12</accession>
<proteinExistence type="predicted"/>
<organism evidence="5 6">
    <name type="scientific">Tectimicrobiota bacterium</name>
    <dbReference type="NCBI Taxonomy" id="2528274"/>
    <lineage>
        <taxon>Bacteria</taxon>
        <taxon>Pseudomonadati</taxon>
        <taxon>Nitrospinota/Tectimicrobiota group</taxon>
        <taxon>Candidatus Tectimicrobiota</taxon>
    </lineage>
</organism>
<evidence type="ECO:0000313" key="6">
    <source>
        <dbReference type="Proteomes" id="UP000782312"/>
    </source>
</evidence>
<dbReference type="AlphaFoldDB" id="A0A932MM12"/>
<dbReference type="EMBL" id="JACPUR010000019">
    <property type="protein sequence ID" value="MBI3127779.1"/>
    <property type="molecule type" value="Genomic_DNA"/>
</dbReference>
<dbReference type="Gene3D" id="1.25.40.10">
    <property type="entry name" value="Tetratricopeptide repeat domain"/>
    <property type="match status" value="1"/>
</dbReference>
<dbReference type="PROSITE" id="PS50005">
    <property type="entry name" value="TPR"/>
    <property type="match status" value="1"/>
</dbReference>
<dbReference type="PANTHER" id="PTHR44943">
    <property type="entry name" value="CELLULOSE SYNTHASE OPERON PROTEIN C"/>
    <property type="match status" value="1"/>
</dbReference>
<keyword evidence="1" id="KW-0677">Repeat</keyword>
<dbReference type="Proteomes" id="UP000782312">
    <property type="component" value="Unassembled WGS sequence"/>
</dbReference>
<keyword evidence="2 3" id="KW-0802">TPR repeat</keyword>
<dbReference type="InterPro" id="IPR011990">
    <property type="entry name" value="TPR-like_helical_dom_sf"/>
</dbReference>
<dbReference type="SMART" id="SM00028">
    <property type="entry name" value="TPR"/>
    <property type="match status" value="3"/>
</dbReference>
<dbReference type="InterPro" id="IPR051685">
    <property type="entry name" value="Ycf3/AcsC/BcsC/TPR_MFPF"/>
</dbReference>
<keyword evidence="4" id="KW-0732">Signal</keyword>
<feature type="chain" id="PRO_5036783722" evidence="4">
    <location>
        <begin position="23"/>
        <end position="150"/>
    </location>
</feature>
<evidence type="ECO:0000256" key="2">
    <source>
        <dbReference type="ARBA" id="ARBA00022803"/>
    </source>
</evidence>
<gene>
    <name evidence="5" type="ORF">HYZ11_09265</name>
</gene>
<evidence type="ECO:0000256" key="4">
    <source>
        <dbReference type="SAM" id="SignalP"/>
    </source>
</evidence>
<dbReference type="SUPFAM" id="SSF48452">
    <property type="entry name" value="TPR-like"/>
    <property type="match status" value="1"/>
</dbReference>
<dbReference type="Pfam" id="PF13432">
    <property type="entry name" value="TPR_16"/>
    <property type="match status" value="1"/>
</dbReference>
<evidence type="ECO:0000256" key="1">
    <source>
        <dbReference type="ARBA" id="ARBA00022737"/>
    </source>
</evidence>
<name>A0A932MM12_UNCTE</name>
<protein>
    <submittedName>
        <fullName evidence="5">Tetratricopeptide repeat protein</fullName>
    </submittedName>
</protein>
<dbReference type="PANTHER" id="PTHR44943:SF8">
    <property type="entry name" value="TPR REPEAT-CONTAINING PROTEIN MJ0263"/>
    <property type="match status" value="1"/>
</dbReference>
<evidence type="ECO:0000313" key="5">
    <source>
        <dbReference type="EMBL" id="MBI3127779.1"/>
    </source>
</evidence>
<sequence length="150" mass="16415">MRLAALALSLLLSLALAIPAQAYDPARHPAPNPQGASYDQGRLMLQAGEWERAAVLFRRAVDENRMDHRAWTLLGYSLRQQGRHREALAAYDQALRINPVYAEALEYRGIAHAALGNLGLARHDHARLVHLGSPLAEDLARAIAGAGQKN</sequence>
<comment type="caution">
    <text evidence="5">The sequence shown here is derived from an EMBL/GenBank/DDBJ whole genome shotgun (WGS) entry which is preliminary data.</text>
</comment>
<evidence type="ECO:0000256" key="3">
    <source>
        <dbReference type="PROSITE-ProRule" id="PRU00339"/>
    </source>
</evidence>
<feature type="signal peptide" evidence="4">
    <location>
        <begin position="1"/>
        <end position="22"/>
    </location>
</feature>
<dbReference type="PROSITE" id="PS50293">
    <property type="entry name" value="TPR_REGION"/>
    <property type="match status" value="1"/>
</dbReference>
<dbReference type="InterPro" id="IPR019734">
    <property type="entry name" value="TPR_rpt"/>
</dbReference>
<reference evidence="5" key="1">
    <citation type="submission" date="2020-07" db="EMBL/GenBank/DDBJ databases">
        <title>Huge and variable diversity of episymbiotic CPR bacteria and DPANN archaea in groundwater ecosystems.</title>
        <authorList>
            <person name="He C.Y."/>
            <person name="Keren R."/>
            <person name="Whittaker M."/>
            <person name="Farag I.F."/>
            <person name="Doudna J."/>
            <person name="Cate J.H.D."/>
            <person name="Banfield J.F."/>
        </authorList>
    </citation>
    <scope>NUCLEOTIDE SEQUENCE</scope>
    <source>
        <strain evidence="5">NC_groundwater_763_Ag_S-0.2um_68_21</strain>
    </source>
</reference>
<feature type="repeat" description="TPR" evidence="3">
    <location>
        <begin position="68"/>
        <end position="101"/>
    </location>
</feature>